<organism evidence="6 7">
    <name type="scientific">Fibrivirga algicola</name>
    <dbReference type="NCBI Taxonomy" id="2950420"/>
    <lineage>
        <taxon>Bacteria</taxon>
        <taxon>Pseudomonadati</taxon>
        <taxon>Bacteroidota</taxon>
        <taxon>Cytophagia</taxon>
        <taxon>Cytophagales</taxon>
        <taxon>Spirosomataceae</taxon>
        <taxon>Fibrivirga</taxon>
    </lineage>
</organism>
<dbReference type="InterPro" id="IPR013766">
    <property type="entry name" value="Thioredoxin_domain"/>
</dbReference>
<dbReference type="Proteomes" id="UP000606008">
    <property type="component" value="Unassembled WGS sequence"/>
</dbReference>
<dbReference type="PROSITE" id="PS00460">
    <property type="entry name" value="GLUTATHIONE_PEROXID_1"/>
    <property type="match status" value="1"/>
</dbReference>
<dbReference type="PANTHER" id="PTHR11592">
    <property type="entry name" value="GLUTATHIONE PEROXIDASE"/>
    <property type="match status" value="1"/>
</dbReference>
<dbReference type="PRINTS" id="PR01011">
    <property type="entry name" value="GLUTPROXDASE"/>
</dbReference>
<evidence type="ECO:0000256" key="4">
    <source>
        <dbReference type="RuleBase" id="RU000499"/>
    </source>
</evidence>
<dbReference type="CDD" id="cd00340">
    <property type="entry name" value="GSH_Peroxidase"/>
    <property type="match status" value="1"/>
</dbReference>
<accession>A0ABX0QHZ6</accession>
<dbReference type="InterPro" id="IPR000889">
    <property type="entry name" value="Glutathione_peroxidase"/>
</dbReference>
<dbReference type="GO" id="GO:0004601">
    <property type="term" value="F:peroxidase activity"/>
    <property type="evidence" value="ECO:0007669"/>
    <property type="project" value="UniProtKB-KW"/>
</dbReference>
<evidence type="ECO:0000313" key="7">
    <source>
        <dbReference type="Proteomes" id="UP000606008"/>
    </source>
</evidence>
<dbReference type="Pfam" id="PF00255">
    <property type="entry name" value="GSHPx"/>
    <property type="match status" value="1"/>
</dbReference>
<comment type="similarity">
    <text evidence="1 4">Belongs to the glutathione peroxidase family.</text>
</comment>
<evidence type="ECO:0000256" key="3">
    <source>
        <dbReference type="ARBA" id="ARBA00023002"/>
    </source>
</evidence>
<evidence type="ECO:0000256" key="1">
    <source>
        <dbReference type="ARBA" id="ARBA00006926"/>
    </source>
</evidence>
<protein>
    <recommendedName>
        <fullName evidence="4">Glutathione peroxidase</fullName>
    </recommendedName>
</protein>
<keyword evidence="2 4" id="KW-0575">Peroxidase</keyword>
<gene>
    <name evidence="6" type="ORF">F7231_11680</name>
</gene>
<dbReference type="RefSeq" id="WP_166692030.1">
    <property type="nucleotide sequence ID" value="NZ_WAEL01000004.1"/>
</dbReference>
<evidence type="ECO:0000313" key="6">
    <source>
        <dbReference type="EMBL" id="NID10830.1"/>
    </source>
</evidence>
<reference evidence="6" key="1">
    <citation type="submission" date="2024-05" db="EMBL/GenBank/DDBJ databases">
        <authorList>
            <person name="Jung D.-H."/>
        </authorList>
    </citation>
    <scope>NUCLEOTIDE SEQUENCE</scope>
    <source>
        <strain evidence="6">JA-25</strain>
    </source>
</reference>
<dbReference type="InterPro" id="IPR036249">
    <property type="entry name" value="Thioredoxin-like_sf"/>
</dbReference>
<dbReference type="PANTHER" id="PTHR11592:SF134">
    <property type="entry name" value="PHOSPHOLIPID HYDROPEROXIDE GLUTATHIONE PEROXIDASE"/>
    <property type="match status" value="1"/>
</dbReference>
<dbReference type="InterPro" id="IPR029759">
    <property type="entry name" value="GPX_AS"/>
</dbReference>
<dbReference type="SUPFAM" id="SSF52833">
    <property type="entry name" value="Thioredoxin-like"/>
    <property type="match status" value="1"/>
</dbReference>
<dbReference type="Gene3D" id="3.40.30.10">
    <property type="entry name" value="Glutaredoxin"/>
    <property type="match status" value="1"/>
</dbReference>
<name>A0ABX0QHZ6_9BACT</name>
<comment type="caution">
    <text evidence="6">The sequence shown here is derived from an EMBL/GenBank/DDBJ whole genome shotgun (WGS) entry which is preliminary data.</text>
</comment>
<feature type="domain" description="Thioredoxin" evidence="5">
    <location>
        <begin position="46"/>
        <end position="206"/>
    </location>
</feature>
<evidence type="ECO:0000256" key="2">
    <source>
        <dbReference type="ARBA" id="ARBA00022559"/>
    </source>
</evidence>
<dbReference type="EMBL" id="WAEL01000004">
    <property type="protein sequence ID" value="NID10830.1"/>
    <property type="molecule type" value="Genomic_DNA"/>
</dbReference>
<keyword evidence="3 4" id="KW-0560">Oxidoreductase</keyword>
<proteinExistence type="inferred from homology"/>
<dbReference type="PROSITE" id="PS51355">
    <property type="entry name" value="GLUTATHIONE_PEROXID_3"/>
    <property type="match status" value="1"/>
</dbReference>
<dbReference type="PROSITE" id="PS51352">
    <property type="entry name" value="THIOREDOXIN_2"/>
    <property type="match status" value="1"/>
</dbReference>
<sequence>MKKPVQVALVAVSVITLLVTMSFSRLVKHVFSDKTAAHSAPETLTTAPAKSLYDFTMNSLDGKSVNLSQYKGKKVIILNTASECGYTPQYADWEAFYKQHKDKVVVLGFPANNFGGQEPGTSTQIASFCQKNYGVTFPLFEKIDVVGEKQAPLYKWLTTKSLNGWNDQAPGWNFCKYVVDENGKLTHFFASGVKPGDAAFKKAVGI</sequence>
<evidence type="ECO:0000259" key="5">
    <source>
        <dbReference type="PROSITE" id="PS51352"/>
    </source>
</evidence>
<keyword evidence="7" id="KW-1185">Reference proteome</keyword>